<dbReference type="SUPFAM" id="SSF111369">
    <property type="entry name" value="HlyD-like secretion proteins"/>
    <property type="match status" value="1"/>
</dbReference>
<dbReference type="Gene3D" id="2.40.30.170">
    <property type="match status" value="1"/>
</dbReference>
<keyword evidence="2" id="KW-0175">Coiled coil</keyword>
<name>A0A5K1IA50_9GAMM</name>
<gene>
    <name evidence="5" type="primary">mdtE_2</name>
    <name evidence="5" type="ORF">HALO32_03105</name>
</gene>
<dbReference type="Proteomes" id="UP000326725">
    <property type="component" value="Unassembled WGS sequence"/>
</dbReference>
<evidence type="ECO:0000256" key="1">
    <source>
        <dbReference type="ARBA" id="ARBA00009477"/>
    </source>
</evidence>
<organism evidence="5 6">
    <name type="scientific">Halomonas lysinitropha</name>
    <dbReference type="NCBI Taxonomy" id="2607506"/>
    <lineage>
        <taxon>Bacteria</taxon>
        <taxon>Pseudomonadati</taxon>
        <taxon>Pseudomonadota</taxon>
        <taxon>Gammaproteobacteria</taxon>
        <taxon>Oceanospirillales</taxon>
        <taxon>Halomonadaceae</taxon>
        <taxon>Halomonas</taxon>
    </lineage>
</organism>
<dbReference type="InterPro" id="IPR058647">
    <property type="entry name" value="BSH_CzcB-like"/>
</dbReference>
<sequence length="280" mass="30469">MTRRLFALALVLSVLPQIAAAQDGEAPLLSENGFDCIVRPYDVSELTSSEQGVLTEILVGRGDAVAQGQVLARLDRELQQSAVELARIRAENGASTASAQARLKFRQIEFNRMTELRERNAASQAMLEEAEVELELARGELEMATAERQLAEAELAQAELLLSRRGVLAPFDAVVVEVTASPGEYAHEEAPVMTLAQLDPLRVEVYLPIIHAPEIALGREAEVTFAPPLDVRRKATVTAIDRVFDAASGTFGIRLDVPNADQSLPGEIRCKLRFEVENGG</sequence>
<accession>A0A5K1IA50</accession>
<dbReference type="AlphaFoldDB" id="A0A5K1IA50"/>
<evidence type="ECO:0000313" key="5">
    <source>
        <dbReference type="EMBL" id="VVZ96990.1"/>
    </source>
</evidence>
<dbReference type="PANTHER" id="PTHR30469">
    <property type="entry name" value="MULTIDRUG RESISTANCE PROTEIN MDTA"/>
    <property type="match status" value="1"/>
</dbReference>
<keyword evidence="6" id="KW-1185">Reference proteome</keyword>
<comment type="similarity">
    <text evidence="1">Belongs to the membrane fusion protein (MFP) (TC 8.A.1) family.</text>
</comment>
<evidence type="ECO:0000313" key="6">
    <source>
        <dbReference type="Proteomes" id="UP000326725"/>
    </source>
</evidence>
<evidence type="ECO:0000256" key="3">
    <source>
        <dbReference type="SAM" id="SignalP"/>
    </source>
</evidence>
<dbReference type="EMBL" id="CABVOU010000043">
    <property type="protein sequence ID" value="VVZ96990.1"/>
    <property type="molecule type" value="Genomic_DNA"/>
</dbReference>
<keyword evidence="3" id="KW-0732">Signal</keyword>
<evidence type="ECO:0000256" key="2">
    <source>
        <dbReference type="SAM" id="Coils"/>
    </source>
</evidence>
<dbReference type="PANTHER" id="PTHR30469:SF15">
    <property type="entry name" value="HLYD FAMILY OF SECRETION PROTEINS"/>
    <property type="match status" value="1"/>
</dbReference>
<feature type="chain" id="PRO_5023923070" evidence="3">
    <location>
        <begin position="22"/>
        <end position="280"/>
    </location>
</feature>
<dbReference type="RefSeq" id="WP_151444802.1">
    <property type="nucleotide sequence ID" value="NZ_CABVOU010000043.1"/>
</dbReference>
<evidence type="ECO:0000259" key="4">
    <source>
        <dbReference type="Pfam" id="PF25973"/>
    </source>
</evidence>
<dbReference type="Gene3D" id="2.40.50.100">
    <property type="match status" value="1"/>
</dbReference>
<feature type="signal peptide" evidence="3">
    <location>
        <begin position="1"/>
        <end position="21"/>
    </location>
</feature>
<dbReference type="InterPro" id="IPR006143">
    <property type="entry name" value="RND_pump_MFP"/>
</dbReference>
<protein>
    <submittedName>
        <fullName evidence="5">Multidrug resistance protein MdtE</fullName>
    </submittedName>
</protein>
<dbReference type="NCBIfam" id="TIGR01730">
    <property type="entry name" value="RND_mfp"/>
    <property type="match status" value="1"/>
</dbReference>
<feature type="domain" description="CzcB-like barrel-sandwich hybrid" evidence="4">
    <location>
        <begin position="47"/>
        <end position="196"/>
    </location>
</feature>
<dbReference type="Gene3D" id="1.10.287.470">
    <property type="entry name" value="Helix hairpin bin"/>
    <property type="match status" value="1"/>
</dbReference>
<dbReference type="Pfam" id="PF25973">
    <property type="entry name" value="BSH_CzcB"/>
    <property type="match status" value="1"/>
</dbReference>
<dbReference type="GO" id="GO:1990281">
    <property type="term" value="C:efflux pump complex"/>
    <property type="evidence" value="ECO:0007669"/>
    <property type="project" value="TreeGrafter"/>
</dbReference>
<proteinExistence type="inferred from homology"/>
<reference evidence="5 6" key="1">
    <citation type="submission" date="2019-09" db="EMBL/GenBank/DDBJ databases">
        <authorList>
            <person name="Criscuolo A."/>
        </authorList>
    </citation>
    <scope>NUCLEOTIDE SEQUENCE [LARGE SCALE GENOMIC DNA]</scope>
    <source>
        <strain evidence="6">3(2)</strain>
    </source>
</reference>
<dbReference type="GO" id="GO:0015562">
    <property type="term" value="F:efflux transmembrane transporter activity"/>
    <property type="evidence" value="ECO:0007669"/>
    <property type="project" value="TreeGrafter"/>
</dbReference>
<feature type="coiled-coil region" evidence="2">
    <location>
        <begin position="71"/>
        <end position="163"/>
    </location>
</feature>